<name>A0A5B7DN56_PORTR</name>
<dbReference type="Pfam" id="PF00685">
    <property type="entry name" value="Sulfotransfer_1"/>
    <property type="match status" value="1"/>
</dbReference>
<protein>
    <submittedName>
        <fullName evidence="4">Sulfotransferase 1C4</fullName>
    </submittedName>
</protein>
<dbReference type="SUPFAM" id="SSF52540">
    <property type="entry name" value="P-loop containing nucleoside triphosphate hydrolases"/>
    <property type="match status" value="1"/>
</dbReference>
<evidence type="ECO:0000259" key="3">
    <source>
        <dbReference type="Pfam" id="PF00685"/>
    </source>
</evidence>
<dbReference type="EMBL" id="VSRR010001141">
    <property type="protein sequence ID" value="MPC22910.1"/>
    <property type="molecule type" value="Genomic_DNA"/>
</dbReference>
<comment type="similarity">
    <text evidence="1">Belongs to the sulfotransferase 1 family.</text>
</comment>
<dbReference type="InterPro" id="IPR027417">
    <property type="entry name" value="P-loop_NTPase"/>
</dbReference>
<dbReference type="Proteomes" id="UP000324222">
    <property type="component" value="Unassembled WGS sequence"/>
</dbReference>
<sequence length="392" mass="45679">MQAGGKVRADRGPLIFIKKTSVNPGSSFILEGVHPGDLARKTSSRITSERLKSGRVKERKIYRLAEIQLIQKALQTPEGTLEFSEMSNQLLSGHKYEELKGEKAKALGLDIFNHGLFRSDDVMVMTFPKCGTTWMQEIVWTMLHNPNLDNSEADEFLWIRSEDLSLDMMFDVMTLKGQPTKYYMKKFNETCPGKNWEEGLSLHLAEAAKSPRVFKSHFPLSLYPDDILDKIKVVYVTRNPRDMIVSYSYFFEALKVYPISPTIDESLKALIAGRTLFSPYWPHVKQAWQKRHHPNLHFVFYEDMKADIMLELRKLNEFLGTQLNERKLEAIGQYTSFSSMKSRGEPVQDDYFDKENENDVKFFRKAMRKRLKTVSQRRRVDETKSFQFHLIY</sequence>
<dbReference type="Gene3D" id="3.40.50.300">
    <property type="entry name" value="P-loop containing nucleotide triphosphate hydrolases"/>
    <property type="match status" value="1"/>
</dbReference>
<feature type="domain" description="Sulfotransferase" evidence="3">
    <location>
        <begin position="120"/>
        <end position="368"/>
    </location>
</feature>
<accession>A0A5B7DN56</accession>
<evidence type="ECO:0000256" key="2">
    <source>
        <dbReference type="ARBA" id="ARBA00022679"/>
    </source>
</evidence>
<dbReference type="GO" id="GO:0008146">
    <property type="term" value="F:sulfotransferase activity"/>
    <property type="evidence" value="ECO:0007669"/>
    <property type="project" value="InterPro"/>
</dbReference>
<keyword evidence="5" id="KW-1185">Reference proteome</keyword>
<reference evidence="4 5" key="1">
    <citation type="submission" date="2019-05" db="EMBL/GenBank/DDBJ databases">
        <title>Another draft genome of Portunus trituberculatus and its Hox gene families provides insights of decapod evolution.</title>
        <authorList>
            <person name="Jeong J.-H."/>
            <person name="Song I."/>
            <person name="Kim S."/>
            <person name="Choi T."/>
            <person name="Kim D."/>
            <person name="Ryu S."/>
            <person name="Kim W."/>
        </authorList>
    </citation>
    <scope>NUCLEOTIDE SEQUENCE [LARGE SCALE GENOMIC DNA]</scope>
    <source>
        <tissue evidence="4">Muscle</tissue>
    </source>
</reference>
<dbReference type="PANTHER" id="PTHR11783">
    <property type="entry name" value="SULFOTRANSFERASE SULT"/>
    <property type="match status" value="1"/>
</dbReference>
<proteinExistence type="inferred from homology"/>
<gene>
    <name evidence="4" type="primary">SULT1C4_2</name>
    <name evidence="4" type="ORF">E2C01_015939</name>
</gene>
<evidence type="ECO:0000313" key="5">
    <source>
        <dbReference type="Proteomes" id="UP000324222"/>
    </source>
</evidence>
<evidence type="ECO:0000256" key="1">
    <source>
        <dbReference type="ARBA" id="ARBA00005771"/>
    </source>
</evidence>
<dbReference type="AlphaFoldDB" id="A0A5B7DN56"/>
<dbReference type="OrthoDB" id="205623at2759"/>
<comment type="caution">
    <text evidence="4">The sequence shown here is derived from an EMBL/GenBank/DDBJ whole genome shotgun (WGS) entry which is preliminary data.</text>
</comment>
<organism evidence="4 5">
    <name type="scientific">Portunus trituberculatus</name>
    <name type="common">Swimming crab</name>
    <name type="synonym">Neptunus trituberculatus</name>
    <dbReference type="NCBI Taxonomy" id="210409"/>
    <lineage>
        <taxon>Eukaryota</taxon>
        <taxon>Metazoa</taxon>
        <taxon>Ecdysozoa</taxon>
        <taxon>Arthropoda</taxon>
        <taxon>Crustacea</taxon>
        <taxon>Multicrustacea</taxon>
        <taxon>Malacostraca</taxon>
        <taxon>Eumalacostraca</taxon>
        <taxon>Eucarida</taxon>
        <taxon>Decapoda</taxon>
        <taxon>Pleocyemata</taxon>
        <taxon>Brachyura</taxon>
        <taxon>Eubrachyura</taxon>
        <taxon>Portunoidea</taxon>
        <taxon>Portunidae</taxon>
        <taxon>Portuninae</taxon>
        <taxon>Portunus</taxon>
    </lineage>
</organism>
<dbReference type="InterPro" id="IPR000863">
    <property type="entry name" value="Sulfotransferase_dom"/>
</dbReference>
<evidence type="ECO:0000313" key="4">
    <source>
        <dbReference type="EMBL" id="MPC22910.1"/>
    </source>
</evidence>
<keyword evidence="2 4" id="KW-0808">Transferase</keyword>